<organism evidence="9 10">
    <name type="scientific">Maledivibacter halophilus</name>
    <dbReference type="NCBI Taxonomy" id="36842"/>
    <lineage>
        <taxon>Bacteria</taxon>
        <taxon>Bacillati</taxon>
        <taxon>Bacillota</taxon>
        <taxon>Clostridia</taxon>
        <taxon>Peptostreptococcales</taxon>
        <taxon>Caminicellaceae</taxon>
        <taxon>Maledivibacter</taxon>
    </lineage>
</organism>
<dbReference type="EMBL" id="FUZT01000011">
    <property type="protein sequence ID" value="SKC84482.1"/>
    <property type="molecule type" value="Genomic_DNA"/>
</dbReference>
<dbReference type="STRING" id="36842.SAMN02194393_04127"/>
<keyword evidence="3" id="KW-0813">Transport</keyword>
<dbReference type="CDD" id="cd03257">
    <property type="entry name" value="ABC_NikE_OppD_transporters"/>
    <property type="match status" value="1"/>
</dbReference>
<accession>A0A1T5M8A6</accession>
<dbReference type="Pfam" id="PF08352">
    <property type="entry name" value="oligo_HPY"/>
    <property type="match status" value="1"/>
</dbReference>
<dbReference type="SUPFAM" id="SSF52540">
    <property type="entry name" value="P-loop containing nucleoside triphosphate hydrolases"/>
    <property type="match status" value="1"/>
</dbReference>
<sequence length="326" mass="36747">MSEELLRLNKLCVNYKVKDGYLSAVKNVSFSINKGEIFAIVGESGCGKSTIAHSILRLLTEHNEIIKGNIFFNGEDINKYIDRQLEGIRGREIGMIFQNPLDSLNPVYTTGYQVAEGIILDKVSKKEAWNRVIKIYNDVKMPDAKKNAYSFPHELSGGMRQRVMIAMMLARTPQLLIADEPTTALDVTIEAQILNIIKNLRDKYNTAIMLITHNFGLVAEVADKVAVMYAGEVVEQGTVFDIFDNPKHPYTQLLMKSLPRKTKLEGRLQTIDGSVPRLTENLPGCRFENRCPYAVELCKTEDPEEKMVTESHSFSCHLEKVVMNNG</sequence>
<keyword evidence="6 9" id="KW-0067">ATP-binding</keyword>
<proteinExistence type="inferred from homology"/>
<gene>
    <name evidence="9" type="ORF">SAMN02194393_04127</name>
</gene>
<dbReference type="PANTHER" id="PTHR43297">
    <property type="entry name" value="OLIGOPEPTIDE TRANSPORT ATP-BINDING PROTEIN APPD"/>
    <property type="match status" value="1"/>
</dbReference>
<dbReference type="Pfam" id="PF00005">
    <property type="entry name" value="ABC_tran"/>
    <property type="match status" value="1"/>
</dbReference>
<dbReference type="InterPro" id="IPR013563">
    <property type="entry name" value="Oligopep_ABC_C"/>
</dbReference>
<dbReference type="SMART" id="SM00382">
    <property type="entry name" value="AAA"/>
    <property type="match status" value="1"/>
</dbReference>
<evidence type="ECO:0000256" key="2">
    <source>
        <dbReference type="ARBA" id="ARBA00005417"/>
    </source>
</evidence>
<dbReference type="OrthoDB" id="9806285at2"/>
<evidence type="ECO:0000256" key="6">
    <source>
        <dbReference type="ARBA" id="ARBA00022840"/>
    </source>
</evidence>
<dbReference type="PROSITE" id="PS00211">
    <property type="entry name" value="ABC_TRANSPORTER_1"/>
    <property type="match status" value="1"/>
</dbReference>
<evidence type="ECO:0000256" key="7">
    <source>
        <dbReference type="ARBA" id="ARBA00023136"/>
    </source>
</evidence>
<evidence type="ECO:0000256" key="5">
    <source>
        <dbReference type="ARBA" id="ARBA00022741"/>
    </source>
</evidence>
<evidence type="ECO:0000259" key="8">
    <source>
        <dbReference type="PROSITE" id="PS50893"/>
    </source>
</evidence>
<dbReference type="Proteomes" id="UP000190285">
    <property type="component" value="Unassembled WGS sequence"/>
</dbReference>
<evidence type="ECO:0000313" key="10">
    <source>
        <dbReference type="Proteomes" id="UP000190285"/>
    </source>
</evidence>
<evidence type="ECO:0000313" key="9">
    <source>
        <dbReference type="EMBL" id="SKC84482.1"/>
    </source>
</evidence>
<dbReference type="InterPro" id="IPR003593">
    <property type="entry name" value="AAA+_ATPase"/>
</dbReference>
<dbReference type="InterPro" id="IPR017871">
    <property type="entry name" value="ABC_transporter-like_CS"/>
</dbReference>
<dbReference type="GO" id="GO:0005886">
    <property type="term" value="C:plasma membrane"/>
    <property type="evidence" value="ECO:0007669"/>
    <property type="project" value="UniProtKB-SubCell"/>
</dbReference>
<dbReference type="RefSeq" id="WP_079494250.1">
    <property type="nucleotide sequence ID" value="NZ_FUZT01000011.1"/>
</dbReference>
<dbReference type="NCBIfam" id="TIGR01727">
    <property type="entry name" value="oligo_HPY"/>
    <property type="match status" value="1"/>
</dbReference>
<dbReference type="PROSITE" id="PS50893">
    <property type="entry name" value="ABC_TRANSPORTER_2"/>
    <property type="match status" value="1"/>
</dbReference>
<dbReference type="GO" id="GO:0016887">
    <property type="term" value="F:ATP hydrolysis activity"/>
    <property type="evidence" value="ECO:0007669"/>
    <property type="project" value="InterPro"/>
</dbReference>
<comment type="subcellular location">
    <subcellularLocation>
        <location evidence="1">Cell membrane</location>
        <topology evidence="1">Peripheral membrane protein</topology>
    </subcellularLocation>
</comment>
<name>A0A1T5M8A6_9FIRM</name>
<dbReference type="Gene3D" id="3.40.50.300">
    <property type="entry name" value="P-loop containing nucleotide triphosphate hydrolases"/>
    <property type="match status" value="1"/>
</dbReference>
<dbReference type="GO" id="GO:0015833">
    <property type="term" value="P:peptide transport"/>
    <property type="evidence" value="ECO:0007669"/>
    <property type="project" value="InterPro"/>
</dbReference>
<reference evidence="9 10" key="1">
    <citation type="submission" date="2017-02" db="EMBL/GenBank/DDBJ databases">
        <authorList>
            <person name="Peterson S.W."/>
        </authorList>
    </citation>
    <scope>NUCLEOTIDE SEQUENCE [LARGE SCALE GENOMIC DNA]</scope>
    <source>
        <strain evidence="9 10">M1</strain>
    </source>
</reference>
<evidence type="ECO:0000256" key="4">
    <source>
        <dbReference type="ARBA" id="ARBA00022475"/>
    </source>
</evidence>
<feature type="domain" description="ABC transporter" evidence="8">
    <location>
        <begin position="6"/>
        <end position="255"/>
    </location>
</feature>
<dbReference type="PANTHER" id="PTHR43297:SF2">
    <property type="entry name" value="DIPEPTIDE TRANSPORT ATP-BINDING PROTEIN DPPD"/>
    <property type="match status" value="1"/>
</dbReference>
<comment type="similarity">
    <text evidence="2">Belongs to the ABC transporter superfamily.</text>
</comment>
<protein>
    <submittedName>
        <fullName evidence="9">Oligopeptide transport system ATP-binding protein</fullName>
    </submittedName>
</protein>
<keyword evidence="7" id="KW-0472">Membrane</keyword>
<evidence type="ECO:0000256" key="3">
    <source>
        <dbReference type="ARBA" id="ARBA00022448"/>
    </source>
</evidence>
<dbReference type="InterPro" id="IPR027417">
    <property type="entry name" value="P-loop_NTPase"/>
</dbReference>
<dbReference type="InterPro" id="IPR050388">
    <property type="entry name" value="ABC_Ni/Peptide_Import"/>
</dbReference>
<dbReference type="AlphaFoldDB" id="A0A1T5M8A6"/>
<keyword evidence="10" id="KW-1185">Reference proteome</keyword>
<dbReference type="InterPro" id="IPR003439">
    <property type="entry name" value="ABC_transporter-like_ATP-bd"/>
</dbReference>
<keyword evidence="5" id="KW-0547">Nucleotide-binding</keyword>
<dbReference type="GO" id="GO:0005524">
    <property type="term" value="F:ATP binding"/>
    <property type="evidence" value="ECO:0007669"/>
    <property type="project" value="UniProtKB-KW"/>
</dbReference>
<evidence type="ECO:0000256" key="1">
    <source>
        <dbReference type="ARBA" id="ARBA00004202"/>
    </source>
</evidence>
<keyword evidence="4" id="KW-1003">Cell membrane</keyword>
<dbReference type="FunFam" id="3.40.50.300:FF:000016">
    <property type="entry name" value="Oligopeptide ABC transporter ATP-binding component"/>
    <property type="match status" value="1"/>
</dbReference>